<dbReference type="PROSITE" id="PS50002">
    <property type="entry name" value="SH3"/>
    <property type="match status" value="4"/>
</dbReference>
<evidence type="ECO:0000256" key="2">
    <source>
        <dbReference type="PROSITE-ProRule" id="PRU00192"/>
    </source>
</evidence>
<dbReference type="Pfam" id="PF00018">
    <property type="entry name" value="SH3_1"/>
    <property type="match status" value="2"/>
</dbReference>
<feature type="region of interest" description="Disordered" evidence="3">
    <location>
        <begin position="521"/>
        <end position="558"/>
    </location>
</feature>
<dbReference type="InterPro" id="IPR001452">
    <property type="entry name" value="SH3_domain"/>
</dbReference>
<dbReference type="PRINTS" id="PR00499">
    <property type="entry name" value="P67PHOX"/>
</dbReference>
<feature type="compositionally biased region" description="Polar residues" evidence="3">
    <location>
        <begin position="141"/>
        <end position="152"/>
    </location>
</feature>
<keyword evidence="6" id="KW-1185">Reference proteome</keyword>
<sequence>MAEARRDEAEDDRRDVSVVRSRNAATDSSERNKPEHIHLGLGPLSSIRAAFRRTTSTRTPLQSEPNRDRRRPEITILSAEPLPPVSWFPGGPGGFPPTPPPPQPIWGGSIPADSQPPPSYDQVIKEKNQEQVCTPTEVPRSRQTTTIATQTDQVEEEPIEPQCNTVLEPLGPEQPKVKKTPKPPRPSLPARPKPAARKSIPTAGNSAVNDKDQEETQSENLTASNAESTNHSTPESGFSSAQHQAQESVSCDSVSEPSETGSSSEDKPVSSPPSESNQTERTRPVPHPRLKSKPSSTEVKVQTLVRLKDDGGALQVTANSSTDLSSNIYLKELLDVFSDSDPIQDLSESEGSHSELSNQSDEDSEDMSIRAKIKAFESQASTDGPGDGPVPRSRTQFPKPPVLAPKPSWALRSSVKQGSEENSSEDQYGNANPFPTAAVALFPRPLPQRNPFLEQRNEQEPQPKSVLLPPSWSSLGDNPIKSHPPILAKPARDLILNHNNHNSAALGSTALDHATAFLSESGQDNDHVDNLAPAPAPTPPKPARATGGSSIRQAPVRKPTVIHVPSKYGRLIESQEELFPPLPTQKAIGGLQKSEKATTQQNFIPQDSFSGPYPDLSLPPRPIGGKILPPRPPPAKTAPGRPPPPRKEGSQRAPSNHSSQGRRATKKGPTLPPRPNPGHRLYNKYTLETPHAVAQYDYRSSSTGELSFQKNEVLLLLHQIDSKTYECQIGDMKGLVHSNYVKIITPLSSAYSYEAPESSCPRASGGKSSGMQVTALYDFDPEGPGELPLRTGDVVYNVEQLDNEWYMGTCRGVQGFFPINYVKVMSHAQQTPEKTNPLPTGPMRGPRCRALFEFGGEHSDELCFCEGDVILLKEYIGQEWARGELGGCVGIFPVSYVEVIEDLPPPSEPEDRQSAWQGMTASSGLPSKSQEEADWGEWAEALYDYAAETDDDLPFRQGDRILVTARVDEQWCSGCFNGREGYFPTAYVQFC</sequence>
<name>A0AAY4AI61_9TELE</name>
<feature type="compositionally biased region" description="Polar residues" evidence="3">
    <location>
        <begin position="218"/>
        <end position="252"/>
    </location>
</feature>
<reference evidence="5" key="2">
    <citation type="submission" date="2025-08" db="UniProtKB">
        <authorList>
            <consortium name="Ensembl"/>
        </authorList>
    </citation>
    <scope>IDENTIFICATION</scope>
</reference>
<evidence type="ECO:0000313" key="6">
    <source>
        <dbReference type="Proteomes" id="UP000694580"/>
    </source>
</evidence>
<feature type="compositionally biased region" description="Polar residues" evidence="3">
    <location>
        <begin position="914"/>
        <end position="928"/>
    </location>
</feature>
<feature type="domain" description="SH3" evidence="4">
    <location>
        <begin position="687"/>
        <end position="746"/>
    </location>
</feature>
<reference evidence="5" key="3">
    <citation type="submission" date="2025-09" db="UniProtKB">
        <authorList>
            <consortium name="Ensembl"/>
        </authorList>
    </citation>
    <scope>IDENTIFICATION</scope>
</reference>
<keyword evidence="1 2" id="KW-0728">SH3 domain</keyword>
<dbReference type="SUPFAM" id="SSF50044">
    <property type="entry name" value="SH3-domain"/>
    <property type="match status" value="4"/>
</dbReference>
<dbReference type="PANTHER" id="PTHR14167">
    <property type="entry name" value="SH3 DOMAIN-CONTAINING"/>
    <property type="match status" value="1"/>
</dbReference>
<proteinExistence type="predicted"/>
<feature type="compositionally biased region" description="Polar residues" evidence="3">
    <location>
        <begin position="414"/>
        <end position="430"/>
    </location>
</feature>
<dbReference type="Pfam" id="PF14604">
    <property type="entry name" value="SH3_9"/>
    <property type="match status" value="1"/>
</dbReference>
<dbReference type="InterPro" id="IPR050384">
    <property type="entry name" value="Endophilin_SH3RF"/>
</dbReference>
<feature type="compositionally biased region" description="Low complexity" evidence="3">
    <location>
        <begin position="45"/>
        <end position="59"/>
    </location>
</feature>
<evidence type="ECO:0000256" key="3">
    <source>
        <dbReference type="SAM" id="MobiDB-lite"/>
    </source>
</evidence>
<protein>
    <recommendedName>
        <fullName evidence="4">SH3 domain-containing protein</fullName>
    </recommendedName>
</protein>
<gene>
    <name evidence="5" type="primary">SH3D19</name>
</gene>
<dbReference type="Gene3D" id="2.30.30.40">
    <property type="entry name" value="SH3 Domains"/>
    <property type="match status" value="4"/>
</dbReference>
<dbReference type="GeneID" id="114789146"/>
<dbReference type="PANTHER" id="PTHR14167:SF48">
    <property type="entry name" value="SH3 DOMAIN-CONTAINING PROTEIN 19"/>
    <property type="match status" value="1"/>
</dbReference>
<dbReference type="Proteomes" id="UP000694580">
    <property type="component" value="Chromosome 4"/>
</dbReference>
<evidence type="ECO:0000256" key="1">
    <source>
        <dbReference type="ARBA" id="ARBA00022443"/>
    </source>
</evidence>
<feature type="domain" description="SH3" evidence="4">
    <location>
        <begin position="934"/>
        <end position="991"/>
    </location>
</feature>
<feature type="compositionally biased region" description="Pro residues" evidence="3">
    <location>
        <begin position="183"/>
        <end position="192"/>
    </location>
</feature>
<feature type="compositionally biased region" description="Basic and acidic residues" evidence="3">
    <location>
        <begin position="1"/>
        <end position="17"/>
    </location>
</feature>
<dbReference type="RefSeq" id="XP_028834096.1">
    <property type="nucleotide sequence ID" value="XM_028978263.1"/>
</dbReference>
<feature type="compositionally biased region" description="Low complexity" evidence="3">
    <location>
        <begin position="253"/>
        <end position="263"/>
    </location>
</feature>
<dbReference type="Pfam" id="PF07653">
    <property type="entry name" value="SH3_2"/>
    <property type="match status" value="1"/>
</dbReference>
<evidence type="ECO:0000313" key="5">
    <source>
        <dbReference type="Ensembl" id="ENSDCDP00010008598.1"/>
    </source>
</evidence>
<feature type="region of interest" description="Disordered" evidence="3">
    <location>
        <begin position="341"/>
        <end position="483"/>
    </location>
</feature>
<dbReference type="Ensembl" id="ENSDCDT00010009032.1">
    <property type="protein sequence ID" value="ENSDCDP00010008598.1"/>
    <property type="gene ID" value="ENSDCDG00010003873.1"/>
</dbReference>
<feature type="region of interest" description="Disordered" evidence="3">
    <location>
        <begin position="904"/>
        <end position="930"/>
    </location>
</feature>
<accession>A0AAY4AI61</accession>
<feature type="domain" description="SH3" evidence="4">
    <location>
        <begin position="768"/>
        <end position="827"/>
    </location>
</feature>
<dbReference type="AlphaFoldDB" id="A0AAY4AI61"/>
<feature type="compositionally biased region" description="Basic and acidic residues" evidence="3">
    <location>
        <begin position="28"/>
        <end position="38"/>
    </location>
</feature>
<evidence type="ECO:0000259" key="4">
    <source>
        <dbReference type="PROSITE" id="PS50002"/>
    </source>
</evidence>
<feature type="compositionally biased region" description="Polar residues" evidence="3">
    <location>
        <begin position="652"/>
        <end position="662"/>
    </location>
</feature>
<dbReference type="InterPro" id="IPR036028">
    <property type="entry name" value="SH3-like_dom_sf"/>
</dbReference>
<organism evidence="5 6">
    <name type="scientific">Denticeps clupeoides</name>
    <name type="common">denticle herring</name>
    <dbReference type="NCBI Taxonomy" id="299321"/>
    <lineage>
        <taxon>Eukaryota</taxon>
        <taxon>Metazoa</taxon>
        <taxon>Chordata</taxon>
        <taxon>Craniata</taxon>
        <taxon>Vertebrata</taxon>
        <taxon>Euteleostomi</taxon>
        <taxon>Actinopterygii</taxon>
        <taxon>Neopterygii</taxon>
        <taxon>Teleostei</taxon>
        <taxon>Clupei</taxon>
        <taxon>Clupeiformes</taxon>
        <taxon>Denticipitoidei</taxon>
        <taxon>Denticipitidae</taxon>
        <taxon>Denticeps</taxon>
    </lineage>
</organism>
<reference evidence="5 6" key="1">
    <citation type="submission" date="2020-06" db="EMBL/GenBank/DDBJ databases">
        <authorList>
            <consortium name="Wellcome Sanger Institute Data Sharing"/>
        </authorList>
    </citation>
    <scope>NUCLEOTIDE SEQUENCE [LARGE SCALE GENOMIC DNA]</scope>
</reference>
<feature type="region of interest" description="Disordered" evidence="3">
    <location>
        <begin position="604"/>
        <end position="682"/>
    </location>
</feature>
<feature type="region of interest" description="Disordered" evidence="3">
    <location>
        <begin position="1"/>
        <end position="300"/>
    </location>
</feature>
<dbReference type="PRINTS" id="PR00452">
    <property type="entry name" value="SH3DOMAIN"/>
</dbReference>
<feature type="compositionally biased region" description="Pro residues" evidence="3">
    <location>
        <begin position="94"/>
        <end position="104"/>
    </location>
</feature>
<feature type="compositionally biased region" description="Pro residues" evidence="3">
    <location>
        <begin position="629"/>
        <end position="643"/>
    </location>
</feature>
<feature type="domain" description="SH3" evidence="4">
    <location>
        <begin position="843"/>
        <end position="902"/>
    </location>
</feature>
<dbReference type="SMART" id="SM00326">
    <property type="entry name" value="SH3"/>
    <property type="match status" value="4"/>
</dbReference>
<dbReference type="GeneTree" id="ENSGT00940000155694"/>